<protein>
    <recommendedName>
        <fullName evidence="4">LamG-like jellyroll fold domain-containing protein</fullName>
    </recommendedName>
</protein>
<dbReference type="EMBL" id="CP033459">
    <property type="protein sequence ID" value="QFQ12329.1"/>
    <property type="molecule type" value="Genomic_DNA"/>
</dbReference>
<keyword evidence="3" id="KW-0472">Membrane</keyword>
<dbReference type="InterPro" id="IPR003961">
    <property type="entry name" value="FN3_dom"/>
</dbReference>
<keyword evidence="2" id="KW-1015">Disulfide bond</keyword>
<keyword evidence="1" id="KW-0732">Signal</keyword>
<keyword evidence="6" id="KW-1185">Reference proteome</keyword>
<dbReference type="KEGG" id="alq:C7Y71_004475"/>
<dbReference type="Gene3D" id="2.60.40.10">
    <property type="entry name" value="Immunoglobulins"/>
    <property type="match status" value="1"/>
</dbReference>
<evidence type="ECO:0000313" key="6">
    <source>
        <dbReference type="Proteomes" id="UP000249375"/>
    </source>
</evidence>
<dbReference type="Pfam" id="PF13385">
    <property type="entry name" value="Laminin_G_3"/>
    <property type="match status" value="2"/>
</dbReference>
<keyword evidence="3" id="KW-0812">Transmembrane</keyword>
<gene>
    <name evidence="5" type="ORF">C7Y71_004475</name>
</gene>
<proteinExistence type="predicted"/>
<feature type="domain" description="LamG-like jellyroll fold" evidence="4">
    <location>
        <begin position="732"/>
        <end position="878"/>
    </location>
</feature>
<feature type="transmembrane region" description="Helical" evidence="3">
    <location>
        <begin position="15"/>
        <end position="36"/>
    </location>
</feature>
<evidence type="ECO:0000256" key="3">
    <source>
        <dbReference type="SAM" id="Phobius"/>
    </source>
</evidence>
<sequence>MNNNEIIKTMNTRYFIHRFVVVLVLLMAGMLPMLAWNYEKTSNDAGGGTYNFRTDVHPSSMIFNINDINYFKTLKSFDFEADNFYWEFEFQSLYYKFDSEIQEVDGEIFLVTADDVMHRLKTWKKAYGSKVISETSTERLTWGKAIFNTMSSDGKLSFKFYPTRYFFLEGVKRIVIKYREIWHAYATSDEGYTQFEKDFDISSVWSEDKPMPKLTIDWNDKGELSGTAINAMDKRNDALYRGHAYSLESYYVAGWGGKGSVSSNYSSYQDNINYSTRPDGNVDMTFGSWNLSYGAYTLPLCVGYHGSVEVVRSEIGIGVESYPQPTTYVIVKPYTSPTGMTVEFDKWKKNNMIRWTRQISDKVYDADNPLKIVDVECRTDGKWYVIRYEKGAEASDYTVVGSLSGDATVLEMQDSDIGYDKQYVYRVIFLPSVLENSHHDKLTELPGCARNPQSYSLFMERNVSTMLEMPIKLWQDRTYDQKVRLVWEYCVQPTAQNWIIEYSPAGENTWRVLDNSLTVDLNNTQAFFDADGSVCDMIDYRIKMSYADRDFYSNVCTGNLPAGSYISDVKATTGTEEKTVVVKWKVARADMTNDIYFRVLRRIIGETEWTLLTDEIHGTASEYSYTDDRPLAGSYYEYSVQAYGAKCDEQIVRTDEVITPGFSQARGTITGHISFGTGTAVAGVKVNLVKASADQQSDQPQFLSRYIEGAGKGLQWAAPDKEKFDKVLCGKGAFTIQLWVRPKNFKSGGAENQTILRLGNGLELGVCSDDSTNFYLNRVIRSNGMVNSHHFSKRLPFSATDFTHVTAVWSQGTLTCYVGTDTLLSYTQDDKELSNWDFDNSPALVVGGIKSMSGEAAGSSFSGYVDDIRLWDRALSREEIEANYTRILGGTENGLILYWPLDEGLSVKDYAFDVARQDGIYQLNHPEVGLNVTPSDIVPQHLGLYGVTDINGNYIIRGIPFQQGGTNYEIAPQYGIHEFNPNTRSMFVSPTSLTANNIDFEDVSSFPMEGYVYYAGTNVPAEGIQLYVDGEALIIDGEMQKTDSRGYYSISVPIGEHFVEAKQGDHKMVDGGRFPLSGKHNFTGPIVYDFLDSTLVNFVGRVSGGEKNDTLPVGFRASNNNIGVAVITLKLNNDGLSFNVSDKNHIDPAMEQRTWQSDTTSIRSTAFTGIGSDSRYIYIHTDPETGEFSAMLPPLKYVTKSIELVEKEKNPDVEFTVLPEIDLTALRQQLTDSLRQQTAEGDSVWNYYKYNTKMVKTYFAPPQIEVWQNSVDKDTDAPRGVFGLHAIKNFTDDFGTVDINDLWAQADDGAVSYRFGYPIYRSGNEVKMGIRGFETYTNYDSGKAVTDTIPMSGQAVTISNEMSESQIVLATVTTSEDLGLKPGSVYDLKSDQLALDKDGYNEFTWTAGLPNITKPYTRHLGINYSRNGRTYTWKKPLNAIVLGNLDSGSNFVTLGPDMVTMVLRDPPGSKSKTIWKKGHTSTKVRSESQGFYGNEKFTADLSSGVYIETEVGLGISAVSVKSRTSFDKTFGAVYRVNRNNQTDQTWSTSTTEQISTGTGDAYVGSDGDVFIGPSLNYIIGDTRKLSFFRKGEGYPFELDLRTSRSLGDTIRTTFMYSTYELENVMIPKWEETRRGLLTFLNSEEEARNYVNTSDKCVYVTWLKPDDKNLCEENTYLQIAPNGWDGSFIPDSVMWCTDQIKSWRKRIADNEEDKVKAIQGTGYFQRNISFDGSTGFTYTSYSDHTYQKKHNYSHNLGGIVKLGTTSEQNVGGALFNLKITGDTENGWTMATTESDPNENFKDWAEFDYVFDDGNRDTDFSVSIYKSPSGTWSDIFSVIGGQSYNPYEGPEYTKYYLNENGDPYQLSNGTQQMEQPDIQISTDGVMAAKSAVLTDVPSGAYGQFTLHLTNNSFTNQGKDFTYKLSIAERSNQEGLEVLMDGVPIDGRGVYIPAGETVKKVITVRQTNQSVLDYEDVAIWFSSAFQPIKIHDIAKLSVHFKPSSSAVSLNITEPVLNSDSKDGKLNLKLTDIDRQFKNLKNVGVQYRFAGNTQWTTLHTWVTDKADSVNLNFNSLPATGDLHLTVDMKDDISFPEGNYEFRAFTSTPYGNELVQVYSDVVAVVKDMTKPRNLYVPSPANGILGYGDELSVEFNEDIVPGYVGDKNVIVTSKLNHQPVNHEVSMHLSRRGGGAHTENPIFLSGDFSTDFWLNRETAGTILQLGKGTNLFSLNFDSEGHAHVYIAGAELVSNATVPANVWTYCVLSYNSADHTLDMLAQWDTNNVNLFENEPVPQVNTEAIRYTSDNCLYLGPIGAKIHDLSLFSIYRDVNEAEAKKYQSKDNYVYGLVNYWPMNEGHGDIANDMRQTHDIILGDTWSIENTNYMLHIASDETAEADISRINTSRGDSYAIELWSIVNEASEGESTLFETGSTIHNRLRLYYDSKSNLWLDYGEKSAVVASAADFPKIGRPRQMALNVVRGQAASFYFNGQRTAVLAEADMPMMEGAVMKIGEGFNGFIDELRIWKATLSEDRLLNNMYNALDTAEVYSRGLVAYYPFEKAGTENGTATKVKTLENMAPGNLGERLGGIDISALSGSSFPLKNAPDETRLIATPVASERKVVIGLTGSTVSARDIEGTTLNITLADIRDRHGNTSEPIKWTAYVQRNTLKWAKDSVNVVKKYGDDYIFDVDIENKSGQTEFYTLYNMPQWLTLVGSSRSDDLQALKTKTLRFQVNPLVAVGNYDVTIGLQGNNEILEPLRIVMKVSGEKPDWKVDPTKYDHGMTIIGQVYVNGILMENEESMVAAFIGNECRGVASPAKVRGAAYVTLNVYGNDTKTKDKDKAVTFRIWDASKGVAYTDAQLVVAGSAVAVTFKQDQMMGNFDQPAIWTKTDHVEQLIPIHENWNWIAFGVEPQSPYLDHVFSDYANWMLLIKTRDVFSDYNGAEWNGTLVPAVNTMYKLKVDRLPTTTSELNTQFSVSGRQLPLREMPVSLHKGWNWIGYTPLVTMAVGEALAGANPQKGDIVKSQTGVSIYGNGSWEGSLQAMESGHGYMYYSTSDEEKSFVYPFVASGLSRNAAPRRILGNELSVFTPVDKHLYPNNMTMVIQLRDAASVIDTAEVAAFVGDECRGAARCSSNGLYYLVIAGEGSGQPMVLRSCLDGKVVVIDELQTFVSDDNIGTSWEPYVINLSDLLSGINDATVTDTDDDDDWWTLQGIQLRGKPTHTGVYIHRGNKVIVKEK</sequence>
<organism evidence="5 6">
    <name type="scientific">Pseudoprevotella muciniphila</name>
    <dbReference type="NCBI Taxonomy" id="2133944"/>
    <lineage>
        <taxon>Bacteria</taxon>
        <taxon>Pseudomonadati</taxon>
        <taxon>Bacteroidota</taxon>
        <taxon>Bacteroidia</taxon>
        <taxon>Bacteroidales</taxon>
        <taxon>Prevotellaceae</taxon>
        <taxon>Pseudoprevotella</taxon>
    </lineage>
</organism>
<dbReference type="InterPro" id="IPR013320">
    <property type="entry name" value="ConA-like_dom_sf"/>
</dbReference>
<dbReference type="GO" id="GO:0005975">
    <property type="term" value="P:carbohydrate metabolic process"/>
    <property type="evidence" value="ECO:0007669"/>
    <property type="project" value="UniProtKB-ARBA"/>
</dbReference>
<dbReference type="SUPFAM" id="SSF49265">
    <property type="entry name" value="Fibronectin type III"/>
    <property type="match status" value="1"/>
</dbReference>
<dbReference type="Proteomes" id="UP000249375">
    <property type="component" value="Chromosome"/>
</dbReference>
<evidence type="ECO:0000313" key="5">
    <source>
        <dbReference type="EMBL" id="QFQ12329.1"/>
    </source>
</evidence>
<dbReference type="RefSeq" id="WP_111898508.1">
    <property type="nucleotide sequence ID" value="NZ_CP033459.1"/>
</dbReference>
<dbReference type="InterPro" id="IPR006558">
    <property type="entry name" value="LamG-like"/>
</dbReference>
<dbReference type="InterPro" id="IPR013783">
    <property type="entry name" value="Ig-like_fold"/>
</dbReference>
<dbReference type="OrthoDB" id="976756at2"/>
<evidence type="ECO:0000256" key="1">
    <source>
        <dbReference type="ARBA" id="ARBA00022729"/>
    </source>
</evidence>
<evidence type="ECO:0000256" key="2">
    <source>
        <dbReference type="ARBA" id="ARBA00023157"/>
    </source>
</evidence>
<dbReference type="InterPro" id="IPR036116">
    <property type="entry name" value="FN3_sf"/>
</dbReference>
<evidence type="ECO:0000259" key="4">
    <source>
        <dbReference type="SMART" id="SM00560"/>
    </source>
</evidence>
<reference evidence="5 6" key="1">
    <citation type="submission" date="2018-11" db="EMBL/GenBank/DDBJ databases">
        <authorList>
            <person name="Na S.W."/>
            <person name="Baik M."/>
        </authorList>
    </citation>
    <scope>NUCLEOTIDE SEQUENCE [LARGE SCALE GENOMIC DNA]</scope>
    <source>
        <strain evidence="5 6">E39</strain>
    </source>
</reference>
<dbReference type="SUPFAM" id="SSF49899">
    <property type="entry name" value="Concanavalin A-like lectins/glucanases"/>
    <property type="match status" value="3"/>
</dbReference>
<dbReference type="CDD" id="cd00063">
    <property type="entry name" value="FN3"/>
    <property type="match status" value="1"/>
</dbReference>
<dbReference type="Gene3D" id="2.60.120.200">
    <property type="match status" value="3"/>
</dbReference>
<keyword evidence="3" id="KW-1133">Transmembrane helix</keyword>
<name>A0A5P8E5L2_9BACT</name>
<accession>A0A5P8E5L2</accession>
<dbReference type="SMART" id="SM00560">
    <property type="entry name" value="LamGL"/>
    <property type="match status" value="1"/>
</dbReference>
<dbReference type="GO" id="GO:0004553">
    <property type="term" value="F:hydrolase activity, hydrolyzing O-glycosyl compounds"/>
    <property type="evidence" value="ECO:0007669"/>
    <property type="project" value="UniProtKB-ARBA"/>
</dbReference>